<organism evidence="2 3">
    <name type="scientific">Rosa chinensis</name>
    <name type="common">China rose</name>
    <dbReference type="NCBI Taxonomy" id="74649"/>
    <lineage>
        <taxon>Eukaryota</taxon>
        <taxon>Viridiplantae</taxon>
        <taxon>Streptophyta</taxon>
        <taxon>Embryophyta</taxon>
        <taxon>Tracheophyta</taxon>
        <taxon>Spermatophyta</taxon>
        <taxon>Magnoliopsida</taxon>
        <taxon>eudicotyledons</taxon>
        <taxon>Gunneridae</taxon>
        <taxon>Pentapetalae</taxon>
        <taxon>rosids</taxon>
        <taxon>fabids</taxon>
        <taxon>Rosales</taxon>
        <taxon>Rosaceae</taxon>
        <taxon>Rosoideae</taxon>
        <taxon>Rosoideae incertae sedis</taxon>
        <taxon>Rosa</taxon>
    </lineage>
</organism>
<dbReference type="EMBL" id="PDCK01000045">
    <property type="protein sequence ID" value="PRQ20102.1"/>
    <property type="molecule type" value="Genomic_DNA"/>
</dbReference>
<dbReference type="InterPro" id="IPR027417">
    <property type="entry name" value="P-loop_NTPase"/>
</dbReference>
<sequence>MWREAKRDSQEELIWTAFMEEMEVSERLERVQKALENAVEDMDLMVRLLDELGKLQNQKQECDLSNVDSNINKLMPELGFALEDEDRWVASFSSGWQIRMSLGKILLQKICHGELLLVVNKEIACLFLIREMLFQVIFGSLAIRYMLNLKLVTLNSSVIMIAFGLPSYYF</sequence>
<dbReference type="Gene3D" id="3.40.50.300">
    <property type="entry name" value="P-loop containing nucleotide triphosphate hydrolases"/>
    <property type="match status" value="1"/>
</dbReference>
<evidence type="ECO:0000256" key="1">
    <source>
        <dbReference type="SAM" id="Phobius"/>
    </source>
</evidence>
<dbReference type="STRING" id="74649.A0A2P6PDU5"/>
<comment type="caution">
    <text evidence="2">The sequence shown here is derived from an EMBL/GenBank/DDBJ whole genome shotgun (WGS) entry which is preliminary data.</text>
</comment>
<dbReference type="Proteomes" id="UP000238479">
    <property type="component" value="Chromosome 7"/>
</dbReference>
<protein>
    <submittedName>
        <fullName evidence="2">Uncharacterized protein</fullName>
    </submittedName>
</protein>
<reference evidence="2 3" key="1">
    <citation type="journal article" date="2018" name="Nat. Genet.">
        <title>The Rosa genome provides new insights in the design of modern roses.</title>
        <authorList>
            <person name="Bendahmane M."/>
        </authorList>
    </citation>
    <scope>NUCLEOTIDE SEQUENCE [LARGE SCALE GENOMIC DNA]</scope>
    <source>
        <strain evidence="3">cv. Old Blush</strain>
    </source>
</reference>
<keyword evidence="1" id="KW-0472">Membrane</keyword>
<keyword evidence="1" id="KW-0812">Transmembrane</keyword>
<feature type="transmembrane region" description="Helical" evidence="1">
    <location>
        <begin position="151"/>
        <end position="169"/>
    </location>
</feature>
<proteinExistence type="predicted"/>
<keyword evidence="1" id="KW-1133">Transmembrane helix</keyword>
<dbReference type="AlphaFoldDB" id="A0A2P6PDU5"/>
<dbReference type="Gramene" id="PRQ20102">
    <property type="protein sequence ID" value="PRQ20102"/>
    <property type="gene ID" value="RchiOBHm_Chr7g0224491"/>
</dbReference>
<keyword evidence="3" id="KW-1185">Reference proteome</keyword>
<evidence type="ECO:0000313" key="2">
    <source>
        <dbReference type="EMBL" id="PRQ20102.1"/>
    </source>
</evidence>
<gene>
    <name evidence="2" type="ORF">RchiOBHm_Chr7g0224491</name>
</gene>
<accession>A0A2P6PDU5</accession>
<name>A0A2P6PDU5_ROSCH</name>
<evidence type="ECO:0000313" key="3">
    <source>
        <dbReference type="Proteomes" id="UP000238479"/>
    </source>
</evidence>